<organism evidence="3 4">
    <name type="scientific">Mycena chlorophos</name>
    <name type="common">Agaric fungus</name>
    <name type="synonym">Agaricus chlorophos</name>
    <dbReference type="NCBI Taxonomy" id="658473"/>
    <lineage>
        <taxon>Eukaryota</taxon>
        <taxon>Fungi</taxon>
        <taxon>Dikarya</taxon>
        <taxon>Basidiomycota</taxon>
        <taxon>Agaricomycotina</taxon>
        <taxon>Agaricomycetes</taxon>
        <taxon>Agaricomycetidae</taxon>
        <taxon>Agaricales</taxon>
        <taxon>Marasmiineae</taxon>
        <taxon>Mycenaceae</taxon>
        <taxon>Mycena</taxon>
    </lineage>
</organism>
<feature type="region of interest" description="Disordered" evidence="1">
    <location>
        <begin position="287"/>
        <end position="392"/>
    </location>
</feature>
<keyword evidence="4" id="KW-1185">Reference proteome</keyword>
<dbReference type="Proteomes" id="UP000613580">
    <property type="component" value="Unassembled WGS sequence"/>
</dbReference>
<protein>
    <submittedName>
        <fullName evidence="3">Uncharacterized protein</fullName>
    </submittedName>
</protein>
<feature type="compositionally biased region" description="Acidic residues" evidence="1">
    <location>
        <begin position="374"/>
        <end position="392"/>
    </location>
</feature>
<dbReference type="EMBL" id="JACAZE010000010">
    <property type="protein sequence ID" value="KAF7305377.1"/>
    <property type="molecule type" value="Genomic_DNA"/>
</dbReference>
<gene>
    <name evidence="3" type="ORF">HMN09_00789900</name>
</gene>
<feature type="transmembrane region" description="Helical" evidence="2">
    <location>
        <begin position="44"/>
        <end position="64"/>
    </location>
</feature>
<feature type="compositionally biased region" description="Acidic residues" evidence="1">
    <location>
        <begin position="346"/>
        <end position="356"/>
    </location>
</feature>
<evidence type="ECO:0000256" key="1">
    <source>
        <dbReference type="SAM" id="MobiDB-lite"/>
    </source>
</evidence>
<evidence type="ECO:0000256" key="2">
    <source>
        <dbReference type="SAM" id="Phobius"/>
    </source>
</evidence>
<dbReference type="OrthoDB" id="3014697at2759"/>
<reference evidence="3" key="1">
    <citation type="submission" date="2020-05" db="EMBL/GenBank/DDBJ databases">
        <title>Mycena genomes resolve the evolution of fungal bioluminescence.</title>
        <authorList>
            <person name="Tsai I.J."/>
        </authorList>
    </citation>
    <scope>NUCLEOTIDE SEQUENCE</scope>
    <source>
        <strain evidence="3">110903Hualien_Pintung</strain>
    </source>
</reference>
<keyword evidence="2" id="KW-0472">Membrane</keyword>
<sequence>MSNSALLAIIAALVLALVSAHWVRLVTIFATLGLRLDRWIHSTFVLLLYAALFVIYGVVLVYLLRRSVGTPEPLQSRVQYALFPHRGPNGVNKLVLRAVDGDGGGLEASATHRALQSPWNRAGAISEWNGFPDGNFHYEFTRQEYEDTFHLAVHWAHIRTSSKPGSPDAMTLDKGPLTRFRCSGALKCGTKGCLVVIKPGADVPRQCLVRCLCGAVLHHALCAATWSVNAYAAGAFWEHQGNHSHAAYTHHLPIGSHDTGRIQPLLLRRSVSLGESRLEAGIHTLPAPALFSPNAPTRAQSAPPSPQRIRRSAPPQPKVQRVERIADAEGPSRTGLGPRRSKYPDIIEEEEDEELTDLERITSWASNNKKDDSEFVDSDAEMEDDPDADASS</sequence>
<evidence type="ECO:0000313" key="4">
    <source>
        <dbReference type="Proteomes" id="UP000613580"/>
    </source>
</evidence>
<proteinExistence type="predicted"/>
<keyword evidence="2" id="KW-0812">Transmembrane</keyword>
<keyword evidence="2" id="KW-1133">Transmembrane helix</keyword>
<accession>A0A8H6SV34</accession>
<comment type="caution">
    <text evidence="3">The sequence shown here is derived from an EMBL/GenBank/DDBJ whole genome shotgun (WGS) entry which is preliminary data.</text>
</comment>
<dbReference type="AlphaFoldDB" id="A0A8H6SV34"/>
<name>A0A8H6SV34_MYCCL</name>
<evidence type="ECO:0000313" key="3">
    <source>
        <dbReference type="EMBL" id="KAF7305377.1"/>
    </source>
</evidence>